<evidence type="ECO:0000313" key="2">
    <source>
        <dbReference type="EMBL" id="SIS64115.1"/>
    </source>
</evidence>
<name>A0A1N7KRD3_9FLAO</name>
<dbReference type="AlphaFoldDB" id="A0A1N7KRD3"/>
<keyword evidence="1" id="KW-1133">Transmembrane helix</keyword>
<gene>
    <name evidence="2" type="ORF">SAMN05421785_101679</name>
</gene>
<keyword evidence="1" id="KW-0812">Transmembrane</keyword>
<evidence type="ECO:0000256" key="1">
    <source>
        <dbReference type="SAM" id="Phobius"/>
    </source>
</evidence>
<reference evidence="2 3" key="1">
    <citation type="submission" date="2017-01" db="EMBL/GenBank/DDBJ databases">
        <authorList>
            <person name="Mah S.A."/>
            <person name="Swanson W.J."/>
            <person name="Moy G.W."/>
            <person name="Vacquier V.D."/>
        </authorList>
    </citation>
    <scope>NUCLEOTIDE SEQUENCE [LARGE SCALE GENOMIC DNA]</scope>
    <source>
        <strain evidence="2 3">DSM 18014</strain>
    </source>
</reference>
<proteinExistence type="predicted"/>
<organism evidence="2 3">
    <name type="scientific">Chryseobacterium gambrini</name>
    <dbReference type="NCBI Taxonomy" id="373672"/>
    <lineage>
        <taxon>Bacteria</taxon>
        <taxon>Pseudomonadati</taxon>
        <taxon>Bacteroidota</taxon>
        <taxon>Flavobacteriia</taxon>
        <taxon>Flavobacteriales</taxon>
        <taxon>Weeksellaceae</taxon>
        <taxon>Chryseobacterium group</taxon>
        <taxon>Chryseobacterium</taxon>
    </lineage>
</organism>
<sequence length="107" mass="11228">MKLNQILKANAVAIAAVIFSGAVMSFKVMEKKAADQTFYYISEDMNEGAFHNTANWTNSASGSAGCVTSGDRPCKVIVPEGSSLSSVLGSKTNSQVLGIAVQRKLAP</sequence>
<keyword evidence="1" id="KW-0472">Membrane</keyword>
<protein>
    <submittedName>
        <fullName evidence="2">Uncharacterized protein</fullName>
    </submittedName>
</protein>
<feature type="transmembrane region" description="Helical" evidence="1">
    <location>
        <begin position="6"/>
        <end position="26"/>
    </location>
</feature>
<dbReference type="Proteomes" id="UP000185781">
    <property type="component" value="Unassembled WGS sequence"/>
</dbReference>
<dbReference type="RefSeq" id="WP_139326080.1">
    <property type="nucleotide sequence ID" value="NZ_FTOV01000001.1"/>
</dbReference>
<dbReference type="EMBL" id="FTOV01000001">
    <property type="protein sequence ID" value="SIS64115.1"/>
    <property type="molecule type" value="Genomic_DNA"/>
</dbReference>
<dbReference type="OrthoDB" id="1259423at2"/>
<accession>A0A1N7KRD3</accession>
<evidence type="ECO:0000313" key="3">
    <source>
        <dbReference type="Proteomes" id="UP000185781"/>
    </source>
</evidence>